<evidence type="ECO:0000256" key="1">
    <source>
        <dbReference type="SAM" id="SignalP"/>
    </source>
</evidence>
<feature type="signal peptide" evidence="1">
    <location>
        <begin position="1"/>
        <end position="18"/>
    </location>
</feature>
<name>A0A2M4DLQ8_ANODA</name>
<proteinExistence type="predicted"/>
<reference evidence="2" key="1">
    <citation type="submission" date="2018-01" db="EMBL/GenBank/DDBJ databases">
        <title>An insight into the sialome of Amazonian anophelines.</title>
        <authorList>
            <person name="Ribeiro J.M."/>
            <person name="Scarpassa V."/>
            <person name="Calvo E."/>
        </authorList>
    </citation>
    <scope>NUCLEOTIDE SEQUENCE</scope>
</reference>
<dbReference type="EMBL" id="GGFL01014309">
    <property type="protein sequence ID" value="MBW78487.1"/>
    <property type="molecule type" value="Transcribed_RNA"/>
</dbReference>
<accession>A0A2M4DLQ8</accession>
<organism evidence="2">
    <name type="scientific">Anopheles darlingi</name>
    <name type="common">Mosquito</name>
    <dbReference type="NCBI Taxonomy" id="43151"/>
    <lineage>
        <taxon>Eukaryota</taxon>
        <taxon>Metazoa</taxon>
        <taxon>Ecdysozoa</taxon>
        <taxon>Arthropoda</taxon>
        <taxon>Hexapoda</taxon>
        <taxon>Insecta</taxon>
        <taxon>Pterygota</taxon>
        <taxon>Neoptera</taxon>
        <taxon>Endopterygota</taxon>
        <taxon>Diptera</taxon>
        <taxon>Nematocera</taxon>
        <taxon>Culicoidea</taxon>
        <taxon>Culicidae</taxon>
        <taxon>Anophelinae</taxon>
        <taxon>Anopheles</taxon>
    </lineage>
</organism>
<keyword evidence="1" id="KW-0732">Signal</keyword>
<evidence type="ECO:0000313" key="2">
    <source>
        <dbReference type="EMBL" id="MBW78487.1"/>
    </source>
</evidence>
<protein>
    <submittedName>
        <fullName evidence="2">Putative secreted protein</fullName>
    </submittedName>
</protein>
<dbReference type="AlphaFoldDB" id="A0A2M4DLQ8"/>
<sequence>MMMVVPFLALMVMSTSRCGSRSTRRRHVPIEKNPNRKHNRMPTYRQKIQQLLLLLLRLLLRFRAGPYRFAGRTGYHVGALNQIGGIQLAQVRFADGRRIGHLRKALDLQHFGRL</sequence>
<feature type="chain" id="PRO_5014643342" evidence="1">
    <location>
        <begin position="19"/>
        <end position="114"/>
    </location>
</feature>